<dbReference type="STRING" id="764103.G7EAH2"/>
<dbReference type="eggNOG" id="KOG1018">
    <property type="taxonomic scope" value="Eukaryota"/>
</dbReference>
<dbReference type="Gene3D" id="3.40.140.10">
    <property type="entry name" value="Cytidine Deaminase, domain 2"/>
    <property type="match status" value="1"/>
</dbReference>
<dbReference type="Pfam" id="PF18785">
    <property type="entry name" value="Inv-AAD"/>
    <property type="match status" value="1"/>
</dbReference>
<reference evidence="2 3" key="2">
    <citation type="journal article" date="2012" name="Open Biol.">
        <title>Characteristics of nucleosomes and linker DNA regions on the genome of the basidiomycete Mixia osmundae revealed by mono- and dinucleosome mapping.</title>
        <authorList>
            <person name="Nishida H."/>
            <person name="Kondo S."/>
            <person name="Matsumoto T."/>
            <person name="Suzuki Y."/>
            <person name="Yoshikawa H."/>
            <person name="Taylor T.D."/>
            <person name="Sugiyama J."/>
        </authorList>
    </citation>
    <scope>NUCLEOTIDE SEQUENCE [LARGE SCALE GENOMIC DNA]</scope>
    <source>
        <strain evidence="3">CBS 9802 / IAM 14324 / JCM 22182 / KY 12970</strain>
    </source>
</reference>
<protein>
    <recommendedName>
        <fullName evidence="1">CMP/dCMP-type deaminase domain-containing protein</fullName>
    </recommendedName>
</protein>
<organism evidence="2 3">
    <name type="scientific">Mixia osmundae (strain CBS 9802 / IAM 14324 / JCM 22182 / KY 12970)</name>
    <dbReference type="NCBI Taxonomy" id="764103"/>
    <lineage>
        <taxon>Eukaryota</taxon>
        <taxon>Fungi</taxon>
        <taxon>Dikarya</taxon>
        <taxon>Basidiomycota</taxon>
        <taxon>Pucciniomycotina</taxon>
        <taxon>Mixiomycetes</taxon>
        <taxon>Mixiales</taxon>
        <taxon>Mixiaceae</taxon>
        <taxon>Mixia</taxon>
    </lineage>
</organism>
<accession>G7EAH2</accession>
<evidence type="ECO:0000313" key="3">
    <source>
        <dbReference type="Proteomes" id="UP000009131"/>
    </source>
</evidence>
<dbReference type="RefSeq" id="XP_014570946.1">
    <property type="nucleotide sequence ID" value="XM_014715460.1"/>
</dbReference>
<dbReference type="OrthoDB" id="252265at2759"/>
<dbReference type="OMA" id="PTKFCVG"/>
<dbReference type="InterPro" id="IPR002125">
    <property type="entry name" value="CMP_dCMP_dom"/>
</dbReference>
<feature type="domain" description="CMP/dCMP-type deaminase" evidence="1">
    <location>
        <begin position="1"/>
        <end position="124"/>
    </location>
</feature>
<dbReference type="PANTHER" id="PTHR11079:SF162">
    <property type="entry name" value="RIBOFLAVIN BIOSYNTHESIS PROTEIN PYRD, CHLOROPLASTIC"/>
    <property type="match status" value="1"/>
</dbReference>
<keyword evidence="3" id="KW-1185">Reference proteome</keyword>
<dbReference type="AlphaFoldDB" id="G7EAH2"/>
<dbReference type="GO" id="GO:0006139">
    <property type="term" value="P:nucleobase-containing compound metabolic process"/>
    <property type="evidence" value="ECO:0007669"/>
    <property type="project" value="UniProtKB-ARBA"/>
</dbReference>
<proteinExistence type="predicted"/>
<dbReference type="Proteomes" id="UP000009131">
    <property type="component" value="Unassembled WGS sequence"/>
</dbReference>
<evidence type="ECO:0000313" key="2">
    <source>
        <dbReference type="EMBL" id="GAA99832.1"/>
    </source>
</evidence>
<dbReference type="PANTHER" id="PTHR11079">
    <property type="entry name" value="CYTOSINE DEAMINASE FAMILY MEMBER"/>
    <property type="match status" value="1"/>
</dbReference>
<dbReference type="SUPFAM" id="SSF53927">
    <property type="entry name" value="Cytidine deaminase-like"/>
    <property type="match status" value="1"/>
</dbReference>
<dbReference type="PROSITE" id="PS51747">
    <property type="entry name" value="CYT_DCMP_DEAMINASES_2"/>
    <property type="match status" value="1"/>
</dbReference>
<comment type="caution">
    <text evidence="2">The sequence shown here is derived from an EMBL/GenBank/DDBJ whole genome shotgun (WGS) entry which is preliminary data.</text>
</comment>
<dbReference type="InParanoid" id="G7EAH2"/>
<dbReference type="EMBL" id="BABT02000240">
    <property type="protein sequence ID" value="GAA99832.1"/>
    <property type="molecule type" value="Genomic_DNA"/>
</dbReference>
<evidence type="ECO:0000259" key="1">
    <source>
        <dbReference type="PROSITE" id="PS51747"/>
    </source>
</evidence>
<dbReference type="GO" id="GO:0008835">
    <property type="term" value="F:diaminohydroxyphosphoribosylaminopyrimidine deaminase activity"/>
    <property type="evidence" value="ECO:0007669"/>
    <property type="project" value="TreeGrafter"/>
</dbReference>
<gene>
    <name evidence="2" type="primary">Mo06535</name>
    <name evidence="2" type="ORF">E5Q_06535</name>
</gene>
<dbReference type="HOGENOM" id="CLU_036590_8_2_1"/>
<sequence>MRLALDEARKCTPVAKAFCVGAVIVKDGAVISTGYSRELEGNNTHAEQCAIDKLVRAGRVHETKDSAIYTTMEPCSTRASDPVSCTTRCLQAGFSHVYLAVHEPSDFVECQGTDLLVQEGVTVTVVEGLADEALRIARGNA</sequence>
<reference evidence="2 3" key="1">
    <citation type="journal article" date="2011" name="J. Gen. Appl. Microbiol.">
        <title>Draft genome sequencing of the enigmatic basidiomycete Mixia osmundae.</title>
        <authorList>
            <person name="Nishida H."/>
            <person name="Nagatsuka Y."/>
            <person name="Sugiyama J."/>
        </authorList>
    </citation>
    <scope>NUCLEOTIDE SEQUENCE [LARGE SCALE GENOMIC DNA]</scope>
    <source>
        <strain evidence="3">CBS 9802 / IAM 14324 / JCM 22182 / KY 12970</strain>
    </source>
</reference>
<dbReference type="InterPro" id="IPR016193">
    <property type="entry name" value="Cytidine_deaminase-like"/>
</dbReference>
<name>G7EAH2_MIXOS</name>